<dbReference type="GO" id="GO:0016853">
    <property type="term" value="F:isomerase activity"/>
    <property type="evidence" value="ECO:0007669"/>
    <property type="project" value="UniProtKB-KW"/>
</dbReference>
<dbReference type="RefSeq" id="XP_033449112.1">
    <property type="nucleotide sequence ID" value="XM_033592352.1"/>
</dbReference>
<dbReference type="GO" id="GO:0047617">
    <property type="term" value="F:fatty acyl-CoA hydrolase activity"/>
    <property type="evidence" value="ECO:0007669"/>
    <property type="project" value="TreeGrafter"/>
</dbReference>
<dbReference type="Gene3D" id="3.10.129.10">
    <property type="entry name" value="Hotdog Thioesterase"/>
    <property type="match status" value="1"/>
</dbReference>
<keyword evidence="2" id="KW-0413">Isomerase</keyword>
<accession>A0A6A5RPA0</accession>
<dbReference type="Pfam" id="PF13279">
    <property type="entry name" value="4HBT_2"/>
    <property type="match status" value="1"/>
</dbReference>
<evidence type="ECO:0000256" key="1">
    <source>
        <dbReference type="SAM" id="MobiDB-lite"/>
    </source>
</evidence>
<dbReference type="GeneID" id="54350020"/>
<feature type="compositionally biased region" description="Low complexity" evidence="1">
    <location>
        <begin position="45"/>
        <end position="54"/>
    </location>
</feature>
<sequence length="298" mass="34127">MPPFTTRAALLRSAKHTTGPAQRALVTVPRPVPRLVPRPPQCRFSSTQASATEESSPRWLSDVRARIGKCIMFGINDEQTSEAGSILREVAHDWRELLAGSQGFLTGQDYRGLYRQEVVWGEMDSMGHVNNVMYNRYAESARVNWTLNFASMDLAHRKEWLELMSPKSIGLILRSIKTDYKFPMKWPDRITVLHKLRNKPEQGTDHFILDVLILSEAHRRAAARCVEDIVVYDYRTAKKSPLPPFMISRFKQTFALQEEAKEKNSARVRTLLDRVRKLEKSSWDRLDAVEDFGSAGKP</sequence>
<dbReference type="CDD" id="cd00586">
    <property type="entry name" value="4HBT"/>
    <property type="match status" value="1"/>
</dbReference>
<dbReference type="PANTHER" id="PTHR31793:SF39">
    <property type="entry name" value="THIOESTERASE_THIOL ESTER DEHYDRASE-ISOMERASE"/>
    <property type="match status" value="1"/>
</dbReference>
<protein>
    <submittedName>
        <fullName evidence="2">Thioesterase/thiol ester dehydrase-isomerase</fullName>
    </submittedName>
</protein>
<dbReference type="SUPFAM" id="SSF54637">
    <property type="entry name" value="Thioesterase/thiol ester dehydrase-isomerase"/>
    <property type="match status" value="1"/>
</dbReference>
<feature type="region of interest" description="Disordered" evidence="1">
    <location>
        <begin position="33"/>
        <end position="57"/>
    </location>
</feature>
<keyword evidence="3" id="KW-1185">Reference proteome</keyword>
<dbReference type="OrthoDB" id="5538558at2759"/>
<dbReference type="InterPro" id="IPR029069">
    <property type="entry name" value="HotDog_dom_sf"/>
</dbReference>
<evidence type="ECO:0000313" key="3">
    <source>
        <dbReference type="Proteomes" id="UP000800082"/>
    </source>
</evidence>
<dbReference type="InterPro" id="IPR050563">
    <property type="entry name" value="4-hydroxybenzoyl-CoA_TE"/>
</dbReference>
<reference evidence="2" key="1">
    <citation type="journal article" date="2020" name="Stud. Mycol.">
        <title>101 Dothideomycetes genomes: a test case for predicting lifestyles and emergence of pathogens.</title>
        <authorList>
            <person name="Haridas S."/>
            <person name="Albert R."/>
            <person name="Binder M."/>
            <person name="Bloem J."/>
            <person name="Labutti K."/>
            <person name="Salamov A."/>
            <person name="Andreopoulos B."/>
            <person name="Baker S."/>
            <person name="Barry K."/>
            <person name="Bills G."/>
            <person name="Bluhm B."/>
            <person name="Cannon C."/>
            <person name="Castanera R."/>
            <person name="Culley D."/>
            <person name="Daum C."/>
            <person name="Ezra D."/>
            <person name="Gonzalez J."/>
            <person name="Henrissat B."/>
            <person name="Kuo A."/>
            <person name="Liang C."/>
            <person name="Lipzen A."/>
            <person name="Lutzoni F."/>
            <person name="Magnuson J."/>
            <person name="Mondo S."/>
            <person name="Nolan M."/>
            <person name="Ohm R."/>
            <person name="Pangilinan J."/>
            <person name="Park H.-J."/>
            <person name="Ramirez L."/>
            <person name="Alfaro M."/>
            <person name="Sun H."/>
            <person name="Tritt A."/>
            <person name="Yoshinaga Y."/>
            <person name="Zwiers L.-H."/>
            <person name="Turgeon B."/>
            <person name="Goodwin S."/>
            <person name="Spatafora J."/>
            <person name="Crous P."/>
            <person name="Grigoriev I."/>
        </authorList>
    </citation>
    <scope>NUCLEOTIDE SEQUENCE</scope>
    <source>
        <strain evidence="2">CBS 183.55</strain>
    </source>
</reference>
<gene>
    <name evidence="2" type="ORF">M421DRAFT_420098</name>
</gene>
<proteinExistence type="predicted"/>
<dbReference type="EMBL" id="ML978967">
    <property type="protein sequence ID" value="KAF1928864.1"/>
    <property type="molecule type" value="Genomic_DNA"/>
</dbReference>
<dbReference type="Proteomes" id="UP000800082">
    <property type="component" value="Unassembled WGS sequence"/>
</dbReference>
<dbReference type="PANTHER" id="PTHR31793">
    <property type="entry name" value="4-HYDROXYBENZOYL-COA THIOESTERASE FAMILY MEMBER"/>
    <property type="match status" value="1"/>
</dbReference>
<dbReference type="AlphaFoldDB" id="A0A6A5RPA0"/>
<organism evidence="2 3">
    <name type="scientific">Didymella exigua CBS 183.55</name>
    <dbReference type="NCBI Taxonomy" id="1150837"/>
    <lineage>
        <taxon>Eukaryota</taxon>
        <taxon>Fungi</taxon>
        <taxon>Dikarya</taxon>
        <taxon>Ascomycota</taxon>
        <taxon>Pezizomycotina</taxon>
        <taxon>Dothideomycetes</taxon>
        <taxon>Pleosporomycetidae</taxon>
        <taxon>Pleosporales</taxon>
        <taxon>Pleosporineae</taxon>
        <taxon>Didymellaceae</taxon>
        <taxon>Didymella</taxon>
    </lineage>
</organism>
<name>A0A6A5RPA0_9PLEO</name>
<evidence type="ECO:0000313" key="2">
    <source>
        <dbReference type="EMBL" id="KAF1928864.1"/>
    </source>
</evidence>